<organism evidence="2 3">
    <name type="scientific">Pleurodeles waltl</name>
    <name type="common">Iberian ribbed newt</name>
    <dbReference type="NCBI Taxonomy" id="8319"/>
    <lineage>
        <taxon>Eukaryota</taxon>
        <taxon>Metazoa</taxon>
        <taxon>Chordata</taxon>
        <taxon>Craniata</taxon>
        <taxon>Vertebrata</taxon>
        <taxon>Euteleostomi</taxon>
        <taxon>Amphibia</taxon>
        <taxon>Batrachia</taxon>
        <taxon>Caudata</taxon>
        <taxon>Salamandroidea</taxon>
        <taxon>Salamandridae</taxon>
        <taxon>Pleurodelinae</taxon>
        <taxon>Pleurodeles</taxon>
    </lineage>
</organism>
<feature type="compositionally biased region" description="Basic residues" evidence="1">
    <location>
        <begin position="25"/>
        <end position="36"/>
    </location>
</feature>
<feature type="region of interest" description="Disordered" evidence="1">
    <location>
        <begin position="105"/>
        <end position="127"/>
    </location>
</feature>
<evidence type="ECO:0000313" key="3">
    <source>
        <dbReference type="Proteomes" id="UP001066276"/>
    </source>
</evidence>
<protein>
    <submittedName>
        <fullName evidence="2">Uncharacterized protein</fullName>
    </submittedName>
</protein>
<dbReference type="Proteomes" id="UP001066276">
    <property type="component" value="Chromosome 9"/>
</dbReference>
<reference evidence="2" key="1">
    <citation type="journal article" date="2022" name="bioRxiv">
        <title>Sequencing and chromosome-scale assembly of the giantPleurodeles waltlgenome.</title>
        <authorList>
            <person name="Brown T."/>
            <person name="Elewa A."/>
            <person name="Iarovenko S."/>
            <person name="Subramanian E."/>
            <person name="Araus A.J."/>
            <person name="Petzold A."/>
            <person name="Susuki M."/>
            <person name="Suzuki K.-i.T."/>
            <person name="Hayashi T."/>
            <person name="Toyoda A."/>
            <person name="Oliveira C."/>
            <person name="Osipova E."/>
            <person name="Leigh N.D."/>
            <person name="Simon A."/>
            <person name="Yun M.H."/>
        </authorList>
    </citation>
    <scope>NUCLEOTIDE SEQUENCE</scope>
    <source>
        <strain evidence="2">20211129_DDA</strain>
        <tissue evidence="2">Liver</tissue>
    </source>
</reference>
<keyword evidence="3" id="KW-1185">Reference proteome</keyword>
<evidence type="ECO:0000313" key="2">
    <source>
        <dbReference type="EMBL" id="KAJ1105702.1"/>
    </source>
</evidence>
<sequence>MQAAGSKPPVARSPDSTHLTPSPRGGRRRDSRHRRSATTPSGAPVAPRPRSLMEQDSILCGPVFPTSVSVRGSALTRLHAASTLFPRWRPPSLVFCGSEPPSSVASGAARGAQNCQRRDRQSPHTLSPTADWVVGLRELRIPGDGRLGREPHREAATAMASGHAPSRTDTNVLSLKFYFEND</sequence>
<accession>A0AAV7MQ96</accession>
<name>A0AAV7MQ96_PLEWA</name>
<evidence type="ECO:0000256" key="1">
    <source>
        <dbReference type="SAM" id="MobiDB-lite"/>
    </source>
</evidence>
<proteinExistence type="predicted"/>
<comment type="caution">
    <text evidence="2">The sequence shown here is derived from an EMBL/GenBank/DDBJ whole genome shotgun (WGS) entry which is preliminary data.</text>
</comment>
<dbReference type="EMBL" id="JANPWB010000013">
    <property type="protein sequence ID" value="KAJ1105702.1"/>
    <property type="molecule type" value="Genomic_DNA"/>
</dbReference>
<feature type="region of interest" description="Disordered" evidence="1">
    <location>
        <begin position="1"/>
        <end position="50"/>
    </location>
</feature>
<dbReference type="AlphaFoldDB" id="A0AAV7MQ96"/>
<gene>
    <name evidence="2" type="ORF">NDU88_003107</name>
</gene>